<name>A0A6M0SC63_9CYAN</name>
<evidence type="ECO:0000313" key="2">
    <source>
        <dbReference type="Proteomes" id="UP000473574"/>
    </source>
</evidence>
<comment type="caution">
    <text evidence="1">The sequence shown here is derived from an EMBL/GenBank/DDBJ whole genome shotgun (WGS) entry which is preliminary data.</text>
</comment>
<organism evidence="1 2">
    <name type="scientific">Adonisia turfae CCMR0082</name>
    <dbReference type="NCBI Taxonomy" id="2304604"/>
    <lineage>
        <taxon>Bacteria</taxon>
        <taxon>Bacillati</taxon>
        <taxon>Cyanobacteriota</taxon>
        <taxon>Adonisia</taxon>
        <taxon>Adonisia turfae</taxon>
    </lineage>
</organism>
<proteinExistence type="predicted"/>
<dbReference type="Proteomes" id="UP000473574">
    <property type="component" value="Unassembled WGS sequence"/>
</dbReference>
<dbReference type="SUPFAM" id="SSF53098">
    <property type="entry name" value="Ribonuclease H-like"/>
    <property type="match status" value="1"/>
</dbReference>
<dbReference type="GO" id="GO:0003676">
    <property type="term" value="F:nucleic acid binding"/>
    <property type="evidence" value="ECO:0007669"/>
    <property type="project" value="InterPro"/>
</dbReference>
<accession>A0A6M0SC63</accession>
<evidence type="ECO:0000313" key="1">
    <source>
        <dbReference type="EMBL" id="NEZ65581.1"/>
    </source>
</evidence>
<reference evidence="1 2" key="1">
    <citation type="journal article" date="2020" name="Microb. Ecol.">
        <title>Ecogenomics of the Marine Benthic Filamentous Cyanobacterium Adonisia.</title>
        <authorList>
            <person name="Walter J.M."/>
            <person name="Coutinho F.H."/>
            <person name="Leomil L."/>
            <person name="Hargreaves P.I."/>
            <person name="Campeao M.E."/>
            <person name="Vieira V.V."/>
            <person name="Silva B.S."/>
            <person name="Fistarol G.O."/>
            <person name="Salomon P.S."/>
            <person name="Sawabe T."/>
            <person name="Mino S."/>
            <person name="Hosokawa M."/>
            <person name="Miyashita H."/>
            <person name="Maruyama F."/>
            <person name="van Verk M.C."/>
            <person name="Dutilh B.E."/>
            <person name="Thompson C.C."/>
            <person name="Thompson F.L."/>
        </authorList>
    </citation>
    <scope>NUCLEOTIDE SEQUENCE [LARGE SCALE GENOMIC DNA]</scope>
    <source>
        <strain evidence="1 2">CCMR0082</strain>
    </source>
</reference>
<dbReference type="Gene3D" id="3.30.420.10">
    <property type="entry name" value="Ribonuclease H-like superfamily/Ribonuclease H"/>
    <property type="match status" value="1"/>
</dbReference>
<gene>
    <name evidence="1" type="ORF">D0962_22965</name>
</gene>
<dbReference type="AlphaFoldDB" id="A0A6M0SC63"/>
<dbReference type="EMBL" id="QZCE01000002">
    <property type="protein sequence ID" value="NEZ65581.1"/>
    <property type="molecule type" value="Genomic_DNA"/>
</dbReference>
<dbReference type="RefSeq" id="WP_163666785.1">
    <property type="nucleotide sequence ID" value="NZ_QZCE01000002.1"/>
</dbReference>
<sequence length="162" mass="17505">MLVLGIDPGNTKSGWALWQPGYKVHVSAKDDGGAMWNDRLLAACRTSPSLSNVDLIVIERMVIYQASQDTIHDTIVFYGRLVEIFSQRGATVKLVKRSDVRSHFGIPGGKGSVDSKVIKALKQRIGEPGTKQNPGPTFGVTGHSWQALAAAVTGYEGWSGRP</sequence>
<dbReference type="InterPro" id="IPR012337">
    <property type="entry name" value="RNaseH-like_sf"/>
</dbReference>
<dbReference type="InterPro" id="IPR036397">
    <property type="entry name" value="RNaseH_sf"/>
</dbReference>
<protein>
    <submittedName>
        <fullName evidence="1">Uncharacterized protein</fullName>
    </submittedName>
</protein>